<organism evidence="3 4">
    <name type="scientific">Carnegiea gigantea</name>
    <dbReference type="NCBI Taxonomy" id="171969"/>
    <lineage>
        <taxon>Eukaryota</taxon>
        <taxon>Viridiplantae</taxon>
        <taxon>Streptophyta</taxon>
        <taxon>Embryophyta</taxon>
        <taxon>Tracheophyta</taxon>
        <taxon>Spermatophyta</taxon>
        <taxon>Magnoliopsida</taxon>
        <taxon>eudicotyledons</taxon>
        <taxon>Gunneridae</taxon>
        <taxon>Pentapetalae</taxon>
        <taxon>Caryophyllales</taxon>
        <taxon>Cactineae</taxon>
        <taxon>Cactaceae</taxon>
        <taxon>Cactoideae</taxon>
        <taxon>Echinocereeae</taxon>
        <taxon>Carnegiea</taxon>
    </lineage>
</organism>
<dbReference type="GO" id="GO:0003700">
    <property type="term" value="F:DNA-binding transcription factor activity"/>
    <property type="evidence" value="ECO:0007669"/>
    <property type="project" value="InterPro"/>
</dbReference>
<evidence type="ECO:0000256" key="1">
    <source>
        <dbReference type="SAM" id="Coils"/>
    </source>
</evidence>
<dbReference type="AlphaFoldDB" id="A0A9Q1KU61"/>
<accession>A0A9Q1KU61</accession>
<proteinExistence type="predicted"/>
<reference evidence="3" key="1">
    <citation type="submission" date="2022-04" db="EMBL/GenBank/DDBJ databases">
        <title>Carnegiea gigantea Genome sequencing and assembly v2.</title>
        <authorList>
            <person name="Copetti D."/>
            <person name="Sanderson M.J."/>
            <person name="Burquez A."/>
            <person name="Wojciechowski M.F."/>
        </authorList>
    </citation>
    <scope>NUCLEOTIDE SEQUENCE</scope>
    <source>
        <strain evidence="3">SGP5-SGP5p</strain>
        <tissue evidence="3">Aerial part</tissue>
    </source>
</reference>
<dbReference type="PROSITE" id="PS51297">
    <property type="entry name" value="K_BOX"/>
    <property type="match status" value="1"/>
</dbReference>
<dbReference type="InterPro" id="IPR002487">
    <property type="entry name" value="TF_Kbox"/>
</dbReference>
<evidence type="ECO:0000313" key="4">
    <source>
        <dbReference type="Proteomes" id="UP001153076"/>
    </source>
</evidence>
<dbReference type="Proteomes" id="UP001153076">
    <property type="component" value="Unassembled WGS sequence"/>
</dbReference>
<dbReference type="Pfam" id="PF01486">
    <property type="entry name" value="K-box"/>
    <property type="match status" value="1"/>
</dbReference>
<name>A0A9Q1KU61_9CARY</name>
<dbReference type="GO" id="GO:0005634">
    <property type="term" value="C:nucleus"/>
    <property type="evidence" value="ECO:0007669"/>
    <property type="project" value="InterPro"/>
</dbReference>
<dbReference type="OrthoDB" id="1933443at2759"/>
<keyword evidence="1" id="KW-0175">Coiled coil</keyword>
<feature type="domain" description="K-box" evidence="2">
    <location>
        <begin position="26"/>
        <end position="116"/>
    </location>
</feature>
<sequence length="167" mass="19177">MESILERYEGYSYAERQLTAPDPDSLASWTLEYAKLKARLEILQKNQRHYAGEELNTLSLKDLQNLEQQLDGALKHIRSRKNQAMYESISELQKKDKALKEQNNLLSKKVKEKENTLANLQAQWDQHQSHDINPSAFFMPQALPSLNIGLVLSTFSSPDLNALNILH</sequence>
<gene>
    <name evidence="3" type="ORF">Cgig2_030752</name>
</gene>
<evidence type="ECO:0000313" key="3">
    <source>
        <dbReference type="EMBL" id="KAJ8448896.1"/>
    </source>
</evidence>
<protein>
    <recommendedName>
        <fullName evidence="2">K-box domain-containing protein</fullName>
    </recommendedName>
</protein>
<evidence type="ECO:0000259" key="2">
    <source>
        <dbReference type="PROSITE" id="PS51297"/>
    </source>
</evidence>
<comment type="caution">
    <text evidence="3">The sequence shown here is derived from an EMBL/GenBank/DDBJ whole genome shotgun (WGS) entry which is preliminary data.</text>
</comment>
<keyword evidence="4" id="KW-1185">Reference proteome</keyword>
<dbReference type="EMBL" id="JAKOGI010000026">
    <property type="protein sequence ID" value="KAJ8448896.1"/>
    <property type="molecule type" value="Genomic_DNA"/>
</dbReference>
<feature type="coiled-coil region" evidence="1">
    <location>
        <begin position="26"/>
        <end position="130"/>
    </location>
</feature>